<organism evidence="2 3">
    <name type="scientific">Splendidivirga corallicola</name>
    <dbReference type="NCBI Taxonomy" id="3051826"/>
    <lineage>
        <taxon>Bacteria</taxon>
        <taxon>Pseudomonadati</taxon>
        <taxon>Bacteroidota</taxon>
        <taxon>Cytophagia</taxon>
        <taxon>Cytophagales</taxon>
        <taxon>Splendidivirgaceae</taxon>
        <taxon>Splendidivirga</taxon>
    </lineage>
</organism>
<keyword evidence="1" id="KW-0812">Transmembrane</keyword>
<proteinExistence type="predicted"/>
<dbReference type="Proteomes" id="UP001172082">
    <property type="component" value="Unassembled WGS sequence"/>
</dbReference>
<gene>
    <name evidence="2" type="ORF">QQ008_20540</name>
</gene>
<accession>A0ABT8KSR9</accession>
<reference evidence="2" key="1">
    <citation type="submission" date="2023-06" db="EMBL/GenBank/DDBJ databases">
        <title>Genomic of Parafulvivirga corallium.</title>
        <authorList>
            <person name="Wang G."/>
        </authorList>
    </citation>
    <scope>NUCLEOTIDE SEQUENCE</scope>
    <source>
        <strain evidence="2">BMA10</strain>
    </source>
</reference>
<keyword evidence="1" id="KW-1133">Transmembrane helix</keyword>
<protein>
    <submittedName>
        <fullName evidence="2">Uncharacterized protein</fullName>
    </submittedName>
</protein>
<comment type="caution">
    <text evidence="2">The sequence shown here is derived from an EMBL/GenBank/DDBJ whole genome shotgun (WGS) entry which is preliminary data.</text>
</comment>
<evidence type="ECO:0000256" key="1">
    <source>
        <dbReference type="SAM" id="Phobius"/>
    </source>
</evidence>
<feature type="transmembrane region" description="Helical" evidence="1">
    <location>
        <begin position="80"/>
        <end position="98"/>
    </location>
</feature>
<dbReference type="EMBL" id="JAUJEA010000008">
    <property type="protein sequence ID" value="MDN5203791.1"/>
    <property type="molecule type" value="Genomic_DNA"/>
</dbReference>
<dbReference type="RefSeq" id="WP_346753814.1">
    <property type="nucleotide sequence ID" value="NZ_JAUJEA010000008.1"/>
</dbReference>
<name>A0ABT8KSR9_9BACT</name>
<evidence type="ECO:0000313" key="2">
    <source>
        <dbReference type="EMBL" id="MDN5203791.1"/>
    </source>
</evidence>
<keyword evidence="3" id="KW-1185">Reference proteome</keyword>
<sequence length="133" mass="15030">MLTLQEQLKFCRTCQKRQLDPQRGIVCSLTNEKPTFTDNCPNYQIDSSEAQRLASVEQEAIAAEKESNDFFSPEKKGIKMGVVGGVIMMIIALVWFFLGWQAGYIYFYPPVLFVIGIYAFFRGIVKGNVSGQD</sequence>
<keyword evidence="1" id="KW-0472">Membrane</keyword>
<feature type="transmembrane region" description="Helical" evidence="1">
    <location>
        <begin position="104"/>
        <end position="121"/>
    </location>
</feature>
<evidence type="ECO:0000313" key="3">
    <source>
        <dbReference type="Proteomes" id="UP001172082"/>
    </source>
</evidence>